<dbReference type="Pfam" id="PF06985">
    <property type="entry name" value="HET"/>
    <property type="match status" value="1"/>
</dbReference>
<dbReference type="PANTHER" id="PTHR33112">
    <property type="entry name" value="DOMAIN PROTEIN, PUTATIVE-RELATED"/>
    <property type="match status" value="1"/>
</dbReference>
<dbReference type="Proteomes" id="UP000799757">
    <property type="component" value="Unassembled WGS sequence"/>
</dbReference>
<feature type="domain" description="Heterokaryon incompatibility" evidence="1">
    <location>
        <begin position="191"/>
        <end position="328"/>
    </location>
</feature>
<dbReference type="AlphaFoldDB" id="A0A6A6XJ66"/>
<reference evidence="2" key="1">
    <citation type="journal article" date="2020" name="Stud. Mycol.">
        <title>101 Dothideomycetes genomes: a test case for predicting lifestyles and emergence of pathogens.</title>
        <authorList>
            <person name="Haridas S."/>
            <person name="Albert R."/>
            <person name="Binder M."/>
            <person name="Bloem J."/>
            <person name="Labutti K."/>
            <person name="Salamov A."/>
            <person name="Andreopoulos B."/>
            <person name="Baker S."/>
            <person name="Barry K."/>
            <person name="Bills G."/>
            <person name="Bluhm B."/>
            <person name="Cannon C."/>
            <person name="Castanera R."/>
            <person name="Culley D."/>
            <person name="Daum C."/>
            <person name="Ezra D."/>
            <person name="Gonzalez J."/>
            <person name="Henrissat B."/>
            <person name="Kuo A."/>
            <person name="Liang C."/>
            <person name="Lipzen A."/>
            <person name="Lutzoni F."/>
            <person name="Magnuson J."/>
            <person name="Mondo S."/>
            <person name="Nolan M."/>
            <person name="Ohm R."/>
            <person name="Pangilinan J."/>
            <person name="Park H.-J."/>
            <person name="Ramirez L."/>
            <person name="Alfaro M."/>
            <person name="Sun H."/>
            <person name="Tritt A."/>
            <person name="Yoshinaga Y."/>
            <person name="Zwiers L.-H."/>
            <person name="Turgeon B."/>
            <person name="Goodwin S."/>
            <person name="Spatafora J."/>
            <person name="Crous P."/>
            <person name="Grigoriev I."/>
        </authorList>
    </citation>
    <scope>NUCLEOTIDE SEQUENCE</scope>
    <source>
        <strain evidence="2">CBS 109.77</strain>
    </source>
</reference>
<dbReference type="OrthoDB" id="5135333at2759"/>
<name>A0A6A6XJ66_9PLEO</name>
<dbReference type="InterPro" id="IPR010730">
    <property type="entry name" value="HET"/>
</dbReference>
<evidence type="ECO:0000313" key="2">
    <source>
        <dbReference type="EMBL" id="KAF2795965.1"/>
    </source>
</evidence>
<proteinExistence type="predicted"/>
<keyword evidence="3" id="KW-1185">Reference proteome</keyword>
<dbReference type="PANTHER" id="PTHR33112:SF12">
    <property type="entry name" value="HETEROKARYON INCOMPATIBILITY DOMAIN-CONTAINING PROTEIN"/>
    <property type="match status" value="1"/>
</dbReference>
<organism evidence="2 3">
    <name type="scientific">Melanomma pulvis-pyrius CBS 109.77</name>
    <dbReference type="NCBI Taxonomy" id="1314802"/>
    <lineage>
        <taxon>Eukaryota</taxon>
        <taxon>Fungi</taxon>
        <taxon>Dikarya</taxon>
        <taxon>Ascomycota</taxon>
        <taxon>Pezizomycotina</taxon>
        <taxon>Dothideomycetes</taxon>
        <taxon>Pleosporomycetidae</taxon>
        <taxon>Pleosporales</taxon>
        <taxon>Melanommataceae</taxon>
        <taxon>Melanomma</taxon>
    </lineage>
</organism>
<accession>A0A6A6XJ66</accession>
<sequence length="464" mass="53710">MNISISPCPNCAVIARAEYSDDDIDIATFENFRNQTDCVTCQNVVEYFGPKNSWGNTIQGDDIVRMKYKRNGWYLQLEKGDLRRPLVRLPIVEKDKRGDKRRLALTPSRELEEQSNITGGRGEPTLLTESLDSSWIDMKQIGAWVDFCNKNHAGTCHSVTNPWWNFAPPEYLILIDVTRCCLVRGKPTNEYMALSYVWGTVEKPFQTVLENFEELCQDNAFNLPSNYARLPRTIRDSMAVTALLGHKYLWHKSKQLESMASIYANSYLTIIAADGDDDYGIHGIHLSQNPRTMPYRYFDFAPNRHAMTKDPIQYNNSRYHHRGWCFQEELISRRTLVFQNNSVSWYCKWVSWNENLSRPMKRQFSYLSGFLTNTSWPNLPLYTSVVFAYSFRQLTYPDDILNAFAAITATFSRSLIGGILHGLPEMSFDGMLLWQPGTCYPRRKDANGLILRKYPSWSCPFWVL</sequence>
<evidence type="ECO:0000259" key="1">
    <source>
        <dbReference type="Pfam" id="PF06985"/>
    </source>
</evidence>
<gene>
    <name evidence="2" type="ORF">K505DRAFT_406649</name>
</gene>
<evidence type="ECO:0000313" key="3">
    <source>
        <dbReference type="Proteomes" id="UP000799757"/>
    </source>
</evidence>
<protein>
    <recommendedName>
        <fullName evidence="1">Heterokaryon incompatibility domain-containing protein</fullName>
    </recommendedName>
</protein>
<dbReference type="EMBL" id="MU001843">
    <property type="protein sequence ID" value="KAF2795965.1"/>
    <property type="molecule type" value="Genomic_DNA"/>
</dbReference>